<accession>A0AAD6YF03</accession>
<evidence type="ECO:0000313" key="2">
    <source>
        <dbReference type="Proteomes" id="UP001219525"/>
    </source>
</evidence>
<organism evidence="1 2">
    <name type="scientific">Mycena pura</name>
    <dbReference type="NCBI Taxonomy" id="153505"/>
    <lineage>
        <taxon>Eukaryota</taxon>
        <taxon>Fungi</taxon>
        <taxon>Dikarya</taxon>
        <taxon>Basidiomycota</taxon>
        <taxon>Agaricomycotina</taxon>
        <taxon>Agaricomycetes</taxon>
        <taxon>Agaricomycetidae</taxon>
        <taxon>Agaricales</taxon>
        <taxon>Marasmiineae</taxon>
        <taxon>Mycenaceae</taxon>
        <taxon>Mycena</taxon>
    </lineage>
</organism>
<dbReference type="AlphaFoldDB" id="A0AAD6YF03"/>
<evidence type="ECO:0000313" key="1">
    <source>
        <dbReference type="EMBL" id="KAJ7209712.1"/>
    </source>
</evidence>
<proteinExistence type="predicted"/>
<name>A0AAD6YF03_9AGAR</name>
<keyword evidence="2" id="KW-1185">Reference proteome</keyword>
<dbReference type="EMBL" id="JARJCW010000030">
    <property type="protein sequence ID" value="KAJ7209712.1"/>
    <property type="molecule type" value="Genomic_DNA"/>
</dbReference>
<feature type="non-terminal residue" evidence="1">
    <location>
        <position position="327"/>
    </location>
</feature>
<comment type="caution">
    <text evidence="1">The sequence shown here is derived from an EMBL/GenBank/DDBJ whole genome shotgun (WGS) entry which is preliminary data.</text>
</comment>
<dbReference type="Proteomes" id="UP001219525">
    <property type="component" value="Unassembled WGS sequence"/>
</dbReference>
<protein>
    <submittedName>
        <fullName evidence="1">Uncharacterized protein</fullName>
    </submittedName>
</protein>
<reference evidence="1" key="1">
    <citation type="submission" date="2023-03" db="EMBL/GenBank/DDBJ databases">
        <title>Massive genome expansion in bonnet fungi (Mycena s.s.) driven by repeated elements and novel gene families across ecological guilds.</title>
        <authorList>
            <consortium name="Lawrence Berkeley National Laboratory"/>
            <person name="Harder C.B."/>
            <person name="Miyauchi S."/>
            <person name="Viragh M."/>
            <person name="Kuo A."/>
            <person name="Thoen E."/>
            <person name="Andreopoulos B."/>
            <person name="Lu D."/>
            <person name="Skrede I."/>
            <person name="Drula E."/>
            <person name="Henrissat B."/>
            <person name="Morin E."/>
            <person name="Kohler A."/>
            <person name="Barry K."/>
            <person name="LaButti K."/>
            <person name="Morin E."/>
            <person name="Salamov A."/>
            <person name="Lipzen A."/>
            <person name="Mereny Z."/>
            <person name="Hegedus B."/>
            <person name="Baldrian P."/>
            <person name="Stursova M."/>
            <person name="Weitz H."/>
            <person name="Taylor A."/>
            <person name="Grigoriev I.V."/>
            <person name="Nagy L.G."/>
            <person name="Martin F."/>
            <person name="Kauserud H."/>
        </authorList>
    </citation>
    <scope>NUCLEOTIDE SEQUENCE</scope>
    <source>
        <strain evidence="1">9144</strain>
    </source>
</reference>
<gene>
    <name evidence="1" type="ORF">GGX14DRAFT_452804</name>
</gene>
<sequence>MVFHLTRLPNELVLLIIRAACHPNYDDVTAQRPSYATAVSLASVSHAIRSATMPYLLHTVVLASSPQVLSFIDSVLLQQKLCASASPLALDYASLVHRFWSTECWEASERDPPQYRVHYAALYAIIRGVDSLGLNAHSLHLLYNGLSSLGADPQNDWKCRHVTLAGYPRWKPLTSCWEGIAFLSHITHLTLWIPTHNRPWLPPAPDCTLVPRVIQEVPLSSLPNLTHLAFSFLPDHRLIRHMVDGTDIFRMSSHMLAYVLPDSVDSGPSVFREWALSDDFLVNGVVQTVDAIGCIGRWDLSWEFPFMQGEPDAIWSEVDRLRANNSD</sequence>